<name>A0A3G2SZI6_9GAMM</name>
<dbReference type="GO" id="GO:0000271">
    <property type="term" value="P:polysaccharide biosynthetic process"/>
    <property type="evidence" value="ECO:0007669"/>
    <property type="project" value="InterPro"/>
</dbReference>
<organism evidence="1 2">
    <name type="scientific">Acinetobacter wuhouensis</name>
    <dbReference type="NCBI Taxonomy" id="1879050"/>
    <lineage>
        <taxon>Bacteria</taxon>
        <taxon>Pseudomonadati</taxon>
        <taxon>Pseudomonadota</taxon>
        <taxon>Gammaproteobacteria</taxon>
        <taxon>Moraxellales</taxon>
        <taxon>Moraxellaceae</taxon>
        <taxon>Acinetobacter</taxon>
    </lineage>
</organism>
<dbReference type="EMBL" id="CP033133">
    <property type="protein sequence ID" value="AYO53265.1"/>
    <property type="molecule type" value="Genomic_DNA"/>
</dbReference>
<sequence length="405" mass="47192">MCEDVKMLVIQLVMFFIVEAKKFIFEYPQDWVKKADHHNMIFLNNITTSLIELNLVVSLLPVSYPTYGIPRNNTSNPYLSFHSYENPSNIWSYKEAPIKGLYSIDPKGYGGWADIAQNLDNYKSEIEKIQKPDDILEPYIQQLKKGLSKYKQSKAKVTLDDGFILFALQVRTDSVADHAYLDVVGVLNEVSLFAKKFQQKVVIKLHPKCDSELLKAQVFKLCQENKWLEVSNSDITQLIQLSKSILACNSGVSLEALILNKKVYCFGQSEWSVITHCITQIDQIEQVFTNDEQNYSLNLFQKKYLAYLLSCYWVRFDDQQAIKNKLQRIVAENESLNHLNVEEVASLNLLEAQKQYTKKMKRINLIERDFEYQNKLLKHIRTNPFFMIVYFLKFNFIKLKNKIGL</sequence>
<dbReference type="InterPro" id="IPR007833">
    <property type="entry name" value="Capsule_polysaccharide_synth"/>
</dbReference>
<reference evidence="1 2" key="1">
    <citation type="submission" date="2018-10" db="EMBL/GenBank/DDBJ databases">
        <title>The complete genome of Acinetobacter wuhouensis strain WCHAW010062.</title>
        <authorList>
            <person name="Hu Y."/>
            <person name="Long H."/>
            <person name="Feng Y."/>
            <person name="Zong Z."/>
        </authorList>
    </citation>
    <scope>NUCLEOTIDE SEQUENCE [LARGE SCALE GENOMIC DNA]</scope>
    <source>
        <strain evidence="1 2">WCHAW010062</strain>
    </source>
</reference>
<evidence type="ECO:0008006" key="3">
    <source>
        <dbReference type="Google" id="ProtNLM"/>
    </source>
</evidence>
<dbReference type="GO" id="GO:0015774">
    <property type="term" value="P:polysaccharide transport"/>
    <property type="evidence" value="ECO:0007669"/>
    <property type="project" value="InterPro"/>
</dbReference>
<dbReference type="Gene3D" id="3.40.50.12580">
    <property type="match status" value="1"/>
</dbReference>
<evidence type="ECO:0000313" key="1">
    <source>
        <dbReference type="EMBL" id="AYO53265.1"/>
    </source>
</evidence>
<proteinExistence type="predicted"/>
<dbReference type="Proteomes" id="UP000279962">
    <property type="component" value="Chromosome"/>
</dbReference>
<dbReference type="Pfam" id="PF05159">
    <property type="entry name" value="Capsule_synth"/>
    <property type="match status" value="1"/>
</dbReference>
<gene>
    <name evidence="1" type="ORF">CDG68_06135</name>
</gene>
<dbReference type="InterPro" id="IPR043148">
    <property type="entry name" value="TagF_C"/>
</dbReference>
<protein>
    <recommendedName>
        <fullName evidence="3">Capsular biosynthesis protein</fullName>
    </recommendedName>
</protein>
<accession>A0A3G2SZI6</accession>
<dbReference type="AlphaFoldDB" id="A0A3G2SZI6"/>
<evidence type="ECO:0000313" key="2">
    <source>
        <dbReference type="Proteomes" id="UP000279962"/>
    </source>
</evidence>